<dbReference type="eggNOG" id="KOG0725">
    <property type="taxonomic scope" value="Eukaryota"/>
</dbReference>
<gene>
    <name evidence="3" type="ORF">EPUS_09031</name>
</gene>
<sequence>MDLPDLSLGLNGTHVLITGGAGYIGSATVESFLAAGAIVSAFDINDEKMKAFPSHPNLFWHRVDISSECGLESAFETIRQQHGLVQVCVALASIDYSYLAHHASLADMPLAQWQETMRVNVQGTFLTARTWLRQLRAHATATARNLSLIIIGSEAAETGVTGNADYSAGKAAVQIGLVQSLKKDVVTIHPRARVNAIAPGAVDTPQFRKECEEDPDELWRTAQATTALRAPVAVDAVARSVVFLASENWSGNVTGQVLSVDSGKQGKVHWMPGEVA</sequence>
<dbReference type="Proteomes" id="UP000019373">
    <property type="component" value="Unassembled WGS sequence"/>
</dbReference>
<organism evidence="3 4">
    <name type="scientific">Endocarpon pusillum (strain Z07020 / HMAS-L-300199)</name>
    <name type="common">Lichen-forming fungus</name>
    <dbReference type="NCBI Taxonomy" id="1263415"/>
    <lineage>
        <taxon>Eukaryota</taxon>
        <taxon>Fungi</taxon>
        <taxon>Dikarya</taxon>
        <taxon>Ascomycota</taxon>
        <taxon>Pezizomycotina</taxon>
        <taxon>Eurotiomycetes</taxon>
        <taxon>Chaetothyriomycetidae</taxon>
        <taxon>Verrucariales</taxon>
        <taxon>Verrucariaceae</taxon>
        <taxon>Endocarpon</taxon>
    </lineage>
</organism>
<accession>U1FVW0</accession>
<dbReference type="EMBL" id="KE721480">
    <property type="protein sequence ID" value="ERF68977.1"/>
    <property type="molecule type" value="Genomic_DNA"/>
</dbReference>
<dbReference type="PANTHER" id="PTHR24321:SF8">
    <property type="entry name" value="ESTRADIOL 17-BETA-DEHYDROGENASE 8-RELATED"/>
    <property type="match status" value="1"/>
</dbReference>
<dbReference type="PRINTS" id="PR00081">
    <property type="entry name" value="GDHRDH"/>
</dbReference>
<dbReference type="OrthoDB" id="10253736at2759"/>
<evidence type="ECO:0000313" key="4">
    <source>
        <dbReference type="Proteomes" id="UP000019373"/>
    </source>
</evidence>
<dbReference type="InterPro" id="IPR036291">
    <property type="entry name" value="NAD(P)-bd_dom_sf"/>
</dbReference>
<dbReference type="SUPFAM" id="SSF51735">
    <property type="entry name" value="NAD(P)-binding Rossmann-fold domains"/>
    <property type="match status" value="1"/>
</dbReference>
<dbReference type="Pfam" id="PF13561">
    <property type="entry name" value="adh_short_C2"/>
    <property type="match status" value="1"/>
</dbReference>
<protein>
    <recommendedName>
        <fullName evidence="5">NAD-dependent epimerase/dehydratase domain-containing protein</fullName>
    </recommendedName>
</protein>
<dbReference type="Gene3D" id="3.40.50.720">
    <property type="entry name" value="NAD(P)-binding Rossmann-like Domain"/>
    <property type="match status" value="1"/>
</dbReference>
<reference evidence="4" key="1">
    <citation type="journal article" date="2014" name="BMC Genomics">
        <title>Genome characteristics reveal the impact of lichenization on lichen-forming fungus Endocarpon pusillum Hedwig (Verrucariales, Ascomycota).</title>
        <authorList>
            <person name="Wang Y.-Y."/>
            <person name="Liu B."/>
            <person name="Zhang X.-Y."/>
            <person name="Zhou Q.-M."/>
            <person name="Zhang T."/>
            <person name="Li H."/>
            <person name="Yu Y.-F."/>
            <person name="Zhang X.-L."/>
            <person name="Hao X.-Y."/>
            <person name="Wang M."/>
            <person name="Wang L."/>
            <person name="Wei J.-C."/>
        </authorList>
    </citation>
    <scope>NUCLEOTIDE SEQUENCE [LARGE SCALE GENOMIC DNA]</scope>
    <source>
        <strain evidence="4">Z07020 / HMAS-L-300199</strain>
    </source>
</reference>
<comment type="similarity">
    <text evidence="1">Belongs to the short-chain dehydrogenases/reductases (SDR) family.</text>
</comment>
<dbReference type="GO" id="GO:0016491">
    <property type="term" value="F:oxidoreductase activity"/>
    <property type="evidence" value="ECO:0007669"/>
    <property type="project" value="UniProtKB-KW"/>
</dbReference>
<dbReference type="RefSeq" id="XP_007805388.1">
    <property type="nucleotide sequence ID" value="XM_007807197.1"/>
</dbReference>
<dbReference type="OMA" id="WFGERGN"/>
<keyword evidence="4" id="KW-1185">Reference proteome</keyword>
<evidence type="ECO:0008006" key="5">
    <source>
        <dbReference type="Google" id="ProtNLM"/>
    </source>
</evidence>
<dbReference type="HOGENOM" id="CLU_010194_2_10_1"/>
<dbReference type="AlphaFoldDB" id="U1FVW0"/>
<dbReference type="CDD" id="cd05233">
    <property type="entry name" value="SDR_c"/>
    <property type="match status" value="1"/>
</dbReference>
<name>U1FVW0_ENDPU</name>
<proteinExistence type="inferred from homology"/>
<keyword evidence="2" id="KW-0560">Oxidoreductase</keyword>
<evidence type="ECO:0000313" key="3">
    <source>
        <dbReference type="EMBL" id="ERF68977.1"/>
    </source>
</evidence>
<dbReference type="InterPro" id="IPR002347">
    <property type="entry name" value="SDR_fam"/>
</dbReference>
<evidence type="ECO:0000256" key="2">
    <source>
        <dbReference type="ARBA" id="ARBA00023002"/>
    </source>
</evidence>
<dbReference type="GeneID" id="19243868"/>
<evidence type="ECO:0000256" key="1">
    <source>
        <dbReference type="ARBA" id="ARBA00006484"/>
    </source>
</evidence>
<dbReference type="PANTHER" id="PTHR24321">
    <property type="entry name" value="DEHYDROGENASES, SHORT CHAIN"/>
    <property type="match status" value="1"/>
</dbReference>